<name>Q0CBJ4_ASPTN</name>
<sequence length="167" mass="18391">MHVGGHKTEIYSPLGIVILQDPNRAYVHDMYTVKGRAVLRCAAPLGKGCGKAFYVDDWLKQRVRIFPEYDLPYTGEASHCCVSAEKSVNQLSRAFEKKCNLSPDVLGETNKANAGRPAKPSGTMERSDAVRAPEEQVHIKSIDAGSGITNRESYGVVDMASFRSKWS</sequence>
<dbReference type="Proteomes" id="UP000007963">
    <property type="component" value="Unassembled WGS sequence"/>
</dbReference>
<dbReference type="VEuPathDB" id="FungiDB:ATEG_08940"/>
<dbReference type="RefSeq" id="XP_001217526.1">
    <property type="nucleotide sequence ID" value="XM_001217525.1"/>
</dbReference>
<evidence type="ECO:0000256" key="1">
    <source>
        <dbReference type="SAM" id="MobiDB-lite"/>
    </source>
</evidence>
<organism evidence="2 3">
    <name type="scientific">Aspergillus terreus (strain NIH 2624 / FGSC A1156)</name>
    <dbReference type="NCBI Taxonomy" id="341663"/>
    <lineage>
        <taxon>Eukaryota</taxon>
        <taxon>Fungi</taxon>
        <taxon>Dikarya</taxon>
        <taxon>Ascomycota</taxon>
        <taxon>Pezizomycotina</taxon>
        <taxon>Eurotiomycetes</taxon>
        <taxon>Eurotiomycetidae</taxon>
        <taxon>Eurotiales</taxon>
        <taxon>Aspergillaceae</taxon>
        <taxon>Aspergillus</taxon>
        <taxon>Aspergillus subgen. Circumdati</taxon>
    </lineage>
</organism>
<gene>
    <name evidence="2" type="ORF">ATEG_08940</name>
</gene>
<accession>Q0CBJ4</accession>
<dbReference type="AlphaFoldDB" id="Q0CBJ4"/>
<protein>
    <submittedName>
        <fullName evidence="2">Uncharacterized protein</fullName>
    </submittedName>
</protein>
<dbReference type="EMBL" id="CH476606">
    <property type="protein sequence ID" value="EAU31072.1"/>
    <property type="molecule type" value="Genomic_DNA"/>
</dbReference>
<proteinExistence type="predicted"/>
<evidence type="ECO:0000313" key="3">
    <source>
        <dbReference type="Proteomes" id="UP000007963"/>
    </source>
</evidence>
<evidence type="ECO:0000313" key="2">
    <source>
        <dbReference type="EMBL" id="EAU31072.1"/>
    </source>
</evidence>
<feature type="region of interest" description="Disordered" evidence="1">
    <location>
        <begin position="109"/>
        <end position="130"/>
    </location>
</feature>
<dbReference type="GeneID" id="4323341"/>
<reference evidence="3" key="1">
    <citation type="submission" date="2005-09" db="EMBL/GenBank/DDBJ databases">
        <title>Annotation of the Aspergillus terreus NIH2624 genome.</title>
        <authorList>
            <person name="Birren B.W."/>
            <person name="Lander E.S."/>
            <person name="Galagan J.E."/>
            <person name="Nusbaum C."/>
            <person name="Devon K."/>
            <person name="Henn M."/>
            <person name="Ma L.-J."/>
            <person name="Jaffe D.B."/>
            <person name="Butler J."/>
            <person name="Alvarez P."/>
            <person name="Gnerre S."/>
            <person name="Grabherr M."/>
            <person name="Kleber M."/>
            <person name="Mauceli E.W."/>
            <person name="Brockman W."/>
            <person name="Rounsley S."/>
            <person name="Young S.K."/>
            <person name="LaButti K."/>
            <person name="Pushparaj V."/>
            <person name="DeCaprio D."/>
            <person name="Crawford M."/>
            <person name="Koehrsen M."/>
            <person name="Engels R."/>
            <person name="Montgomery P."/>
            <person name="Pearson M."/>
            <person name="Howarth C."/>
            <person name="Larson L."/>
            <person name="Luoma S."/>
            <person name="White J."/>
            <person name="Alvarado L."/>
            <person name="Kodira C.D."/>
            <person name="Zeng Q."/>
            <person name="Oleary S."/>
            <person name="Yandava C."/>
            <person name="Denning D.W."/>
            <person name="Nierman W.C."/>
            <person name="Milne T."/>
            <person name="Madden K."/>
        </authorList>
    </citation>
    <scope>NUCLEOTIDE SEQUENCE [LARGE SCALE GENOMIC DNA]</scope>
    <source>
        <strain evidence="3">NIH 2624 / FGSC A1156</strain>
    </source>
</reference>
<dbReference type="HOGENOM" id="CLU_1594186_0_0_1"/>